<dbReference type="InterPro" id="IPR002347">
    <property type="entry name" value="SDR_fam"/>
</dbReference>
<dbReference type="Pfam" id="PF00106">
    <property type="entry name" value="adh_short"/>
    <property type="match status" value="1"/>
</dbReference>
<dbReference type="PANTHER" id="PTHR43115:SF4">
    <property type="entry name" value="DEHYDROGENASE_REDUCTASE SDR FAMILY MEMBER 11"/>
    <property type="match status" value="1"/>
</dbReference>
<keyword evidence="2 5" id="KW-0560">Oxidoreductase</keyword>
<gene>
    <name evidence="5" type="ORF">ACFODV_00445</name>
</gene>
<protein>
    <submittedName>
        <fullName evidence="5">SDR family oxidoreductase</fullName>
        <ecNumber evidence="5">1.-.-.-</ecNumber>
    </submittedName>
</protein>
<dbReference type="PRINTS" id="PR00080">
    <property type="entry name" value="SDRFAMILY"/>
</dbReference>
<dbReference type="PRINTS" id="PR00081">
    <property type="entry name" value="GDHRDH"/>
</dbReference>
<dbReference type="SUPFAM" id="SSF51735">
    <property type="entry name" value="NAD(P)-binding Rossmann-fold domains"/>
    <property type="match status" value="1"/>
</dbReference>
<evidence type="ECO:0000256" key="3">
    <source>
        <dbReference type="RuleBase" id="RU000363"/>
    </source>
</evidence>
<dbReference type="InterPro" id="IPR020904">
    <property type="entry name" value="Sc_DH/Rdtase_CS"/>
</dbReference>
<evidence type="ECO:0000313" key="6">
    <source>
        <dbReference type="Proteomes" id="UP001595386"/>
    </source>
</evidence>
<dbReference type="InterPro" id="IPR057326">
    <property type="entry name" value="KR_dom"/>
</dbReference>
<sequence>MSEINGKVVIITGASSGLGEATAHRLAKGGAKLVLGARREERLEALRDAIVEQGGEAIYRVTDVTDREQVEALATAAKEAYGRIDVLVNNAGVMPLSPLDQLKVDEWEQMIDVNIKGVLYGVAAVLPTMREQHAGHIINLSSVAGHVVFPSAAVYCATKYAVKAISEGIRQEGGEEIRSTNISPGAVATELTTTISDSDTAKNVNELYEMAIDADAIARAITYAIEQPADVDVNELIIRPTKQPL</sequence>
<evidence type="ECO:0000259" key="4">
    <source>
        <dbReference type="SMART" id="SM00822"/>
    </source>
</evidence>
<dbReference type="SMART" id="SM00822">
    <property type="entry name" value="PKS_KR"/>
    <property type="match status" value="1"/>
</dbReference>
<dbReference type="GO" id="GO:0016491">
    <property type="term" value="F:oxidoreductase activity"/>
    <property type="evidence" value="ECO:0007669"/>
    <property type="project" value="UniProtKB-KW"/>
</dbReference>
<comment type="similarity">
    <text evidence="1 3">Belongs to the short-chain dehydrogenases/reductases (SDR) family.</text>
</comment>
<proteinExistence type="inferred from homology"/>
<dbReference type="Proteomes" id="UP001595386">
    <property type="component" value="Unassembled WGS sequence"/>
</dbReference>
<keyword evidence="6" id="KW-1185">Reference proteome</keyword>
<feature type="domain" description="Ketoreductase" evidence="4">
    <location>
        <begin position="7"/>
        <end position="172"/>
    </location>
</feature>
<dbReference type="RefSeq" id="WP_379752977.1">
    <property type="nucleotide sequence ID" value="NZ_JBHRSQ010000004.1"/>
</dbReference>
<dbReference type="EC" id="1.-.-.-" evidence="5"/>
<dbReference type="EMBL" id="JBHRSQ010000004">
    <property type="protein sequence ID" value="MFC2990498.1"/>
    <property type="molecule type" value="Genomic_DNA"/>
</dbReference>
<organism evidence="5 6">
    <name type="scientific">Halomonas tibetensis</name>
    <dbReference type="NCBI Taxonomy" id="2259590"/>
    <lineage>
        <taxon>Bacteria</taxon>
        <taxon>Pseudomonadati</taxon>
        <taxon>Pseudomonadota</taxon>
        <taxon>Gammaproteobacteria</taxon>
        <taxon>Oceanospirillales</taxon>
        <taxon>Halomonadaceae</taxon>
        <taxon>Halomonas</taxon>
    </lineage>
</organism>
<dbReference type="PROSITE" id="PS00061">
    <property type="entry name" value="ADH_SHORT"/>
    <property type="match status" value="1"/>
</dbReference>
<dbReference type="InterPro" id="IPR036291">
    <property type="entry name" value="NAD(P)-bd_dom_sf"/>
</dbReference>
<dbReference type="Gene3D" id="3.40.50.720">
    <property type="entry name" value="NAD(P)-binding Rossmann-like Domain"/>
    <property type="match status" value="1"/>
</dbReference>
<dbReference type="PANTHER" id="PTHR43115">
    <property type="entry name" value="DEHYDROGENASE/REDUCTASE SDR FAMILY MEMBER 11"/>
    <property type="match status" value="1"/>
</dbReference>
<evidence type="ECO:0000256" key="1">
    <source>
        <dbReference type="ARBA" id="ARBA00006484"/>
    </source>
</evidence>
<comment type="caution">
    <text evidence="5">The sequence shown here is derived from an EMBL/GenBank/DDBJ whole genome shotgun (WGS) entry which is preliminary data.</text>
</comment>
<accession>A0ABV7AZR7</accession>
<name>A0ABV7AZR7_9GAMM</name>
<reference evidence="6" key="1">
    <citation type="journal article" date="2019" name="Int. J. Syst. Evol. Microbiol.">
        <title>The Global Catalogue of Microorganisms (GCM) 10K type strain sequencing project: providing services to taxonomists for standard genome sequencing and annotation.</title>
        <authorList>
            <consortium name="The Broad Institute Genomics Platform"/>
            <consortium name="The Broad Institute Genome Sequencing Center for Infectious Disease"/>
            <person name="Wu L."/>
            <person name="Ma J."/>
        </authorList>
    </citation>
    <scope>NUCLEOTIDE SEQUENCE [LARGE SCALE GENOMIC DNA]</scope>
    <source>
        <strain evidence="6">KCTC 52660</strain>
    </source>
</reference>
<evidence type="ECO:0000313" key="5">
    <source>
        <dbReference type="EMBL" id="MFC2990498.1"/>
    </source>
</evidence>
<evidence type="ECO:0000256" key="2">
    <source>
        <dbReference type="ARBA" id="ARBA00023002"/>
    </source>
</evidence>